<gene>
    <name evidence="2" type="ORF">ID47_10910</name>
</gene>
<dbReference type="EMBL" id="CP008941">
    <property type="protein sequence ID" value="AIK97126.1"/>
    <property type="molecule type" value="Genomic_DNA"/>
</dbReference>
<name>A0A077AX24_9PROT</name>
<dbReference type="Proteomes" id="UP000028926">
    <property type="component" value="Chromosome"/>
</dbReference>
<reference evidence="2 3" key="1">
    <citation type="submission" date="2014-07" db="EMBL/GenBank/DDBJ databases">
        <title>Comparative genomic insights into amoeba endosymbionts belonging to the families of Holosporaceae and Candidatus Midichloriaceae within Rickettsiales.</title>
        <authorList>
            <person name="Wang Z."/>
            <person name="Wu M."/>
        </authorList>
    </citation>
    <scope>NUCLEOTIDE SEQUENCE [LARGE SCALE GENOMIC DNA]</scope>
    <source>
        <strain evidence="2">PRA3</strain>
    </source>
</reference>
<dbReference type="RefSeq" id="WP_038466252.1">
    <property type="nucleotide sequence ID" value="NZ_CP008941.1"/>
</dbReference>
<evidence type="ECO:0000313" key="3">
    <source>
        <dbReference type="Proteomes" id="UP000028926"/>
    </source>
</evidence>
<dbReference type="InterPro" id="IPR021354">
    <property type="entry name" value="DUF2975"/>
</dbReference>
<protein>
    <recommendedName>
        <fullName evidence="4">DUF2975 domain-containing protein</fullName>
    </recommendedName>
</protein>
<dbReference type="HOGENOM" id="CLU_2328565_0_0_5"/>
<dbReference type="STRING" id="91604.ID47_10910"/>
<dbReference type="eggNOG" id="ENOG50339QN">
    <property type="taxonomic scope" value="Bacteria"/>
</dbReference>
<organism evidence="2 3">
    <name type="scientific">Candidatus Odyssella acanthamoebae</name>
    <dbReference type="NCBI Taxonomy" id="91604"/>
    <lineage>
        <taxon>Bacteria</taxon>
        <taxon>Pseudomonadati</taxon>
        <taxon>Pseudomonadota</taxon>
        <taxon>Alphaproteobacteria</taxon>
        <taxon>Holosporales</taxon>
        <taxon>Candidatus Paracaedibacteraceae</taxon>
        <taxon>Candidatus Odyssella</taxon>
    </lineage>
</organism>
<keyword evidence="1" id="KW-0812">Transmembrane</keyword>
<accession>A0A077AX24</accession>
<keyword evidence="1" id="KW-0472">Membrane</keyword>
<evidence type="ECO:0000313" key="2">
    <source>
        <dbReference type="EMBL" id="AIK97126.1"/>
    </source>
</evidence>
<evidence type="ECO:0000256" key="1">
    <source>
        <dbReference type="SAM" id="Phobius"/>
    </source>
</evidence>
<evidence type="ECO:0008006" key="4">
    <source>
        <dbReference type="Google" id="ProtNLM"/>
    </source>
</evidence>
<dbReference type="AlphaFoldDB" id="A0A077AX24"/>
<sequence>MNKIFTNYQKCVVFSPINASYYRWLGRLCFLDALMAKPLIGMLMILGLTLSNEPGHRHLCLNFGTPNIEAVFVGLVIMAISWVMYAAAQLNEDQRYTI</sequence>
<feature type="transmembrane region" description="Helical" evidence="1">
    <location>
        <begin position="28"/>
        <end position="50"/>
    </location>
</feature>
<keyword evidence="3" id="KW-1185">Reference proteome</keyword>
<proteinExistence type="predicted"/>
<keyword evidence="1" id="KW-1133">Transmembrane helix</keyword>
<feature type="transmembrane region" description="Helical" evidence="1">
    <location>
        <begin position="70"/>
        <end position="88"/>
    </location>
</feature>
<dbReference type="KEGG" id="paca:ID47_10910"/>
<dbReference type="Pfam" id="PF11188">
    <property type="entry name" value="DUF2975"/>
    <property type="match status" value="1"/>
</dbReference>